<feature type="compositionally biased region" description="Acidic residues" evidence="5">
    <location>
        <begin position="257"/>
        <end position="282"/>
    </location>
</feature>
<evidence type="ECO:0000313" key="9">
    <source>
        <dbReference type="Proteomes" id="UP001374535"/>
    </source>
</evidence>
<dbReference type="InterPro" id="IPR018289">
    <property type="entry name" value="MULE_transposase_dom"/>
</dbReference>
<dbReference type="PANTHER" id="PTHR31973:SF187">
    <property type="entry name" value="MUTATOR TRANSPOSASE MUDRA PROTEIN"/>
    <property type="match status" value="1"/>
</dbReference>
<evidence type="ECO:0000256" key="3">
    <source>
        <dbReference type="ARBA" id="ARBA00022833"/>
    </source>
</evidence>
<keyword evidence="1" id="KW-0479">Metal-binding</keyword>
<evidence type="ECO:0000256" key="1">
    <source>
        <dbReference type="ARBA" id="ARBA00022723"/>
    </source>
</evidence>
<dbReference type="Pfam" id="PF04434">
    <property type="entry name" value="SWIM"/>
    <property type="match status" value="1"/>
</dbReference>
<evidence type="ECO:0000313" key="8">
    <source>
        <dbReference type="EMBL" id="WVZ16064.1"/>
    </source>
</evidence>
<dbReference type="InterPro" id="IPR058594">
    <property type="entry name" value="PB1-like_dom_pln"/>
</dbReference>
<proteinExistence type="predicted"/>
<evidence type="ECO:0000259" key="7">
    <source>
        <dbReference type="PROSITE" id="PS50966"/>
    </source>
</evidence>
<dbReference type="SMART" id="SM00575">
    <property type="entry name" value="ZnF_PMZ"/>
    <property type="match status" value="1"/>
</dbReference>
<protein>
    <recommendedName>
        <fullName evidence="7">SWIM-type domain-containing protein</fullName>
    </recommendedName>
</protein>
<dbReference type="Pfam" id="PF03108">
    <property type="entry name" value="DBD_Tnp_Mut"/>
    <property type="match status" value="1"/>
</dbReference>
<dbReference type="InterPro" id="IPR004332">
    <property type="entry name" value="Transposase_MuDR"/>
</dbReference>
<dbReference type="EMBL" id="CP144697">
    <property type="protein sequence ID" value="WVZ16064.1"/>
    <property type="molecule type" value="Genomic_DNA"/>
</dbReference>
<dbReference type="GO" id="GO:0008270">
    <property type="term" value="F:zinc ion binding"/>
    <property type="evidence" value="ECO:0007669"/>
    <property type="project" value="UniProtKB-KW"/>
</dbReference>
<evidence type="ECO:0000256" key="4">
    <source>
        <dbReference type="PROSITE-ProRule" id="PRU00325"/>
    </source>
</evidence>
<dbReference type="PANTHER" id="PTHR31973">
    <property type="entry name" value="POLYPROTEIN, PUTATIVE-RELATED"/>
    <property type="match status" value="1"/>
</dbReference>
<evidence type="ECO:0000256" key="5">
    <source>
        <dbReference type="SAM" id="MobiDB-lite"/>
    </source>
</evidence>
<evidence type="ECO:0000256" key="6">
    <source>
        <dbReference type="SAM" id="Phobius"/>
    </source>
</evidence>
<feature type="region of interest" description="Disordered" evidence="5">
    <location>
        <begin position="212"/>
        <end position="283"/>
    </location>
</feature>
<feature type="transmembrane region" description="Helical" evidence="6">
    <location>
        <begin position="50"/>
        <end position="74"/>
    </location>
</feature>
<feature type="region of interest" description="Disordered" evidence="5">
    <location>
        <begin position="890"/>
        <end position="962"/>
    </location>
</feature>
<dbReference type="AlphaFoldDB" id="A0AAQ3NU19"/>
<keyword evidence="6" id="KW-0812">Transmembrane</keyword>
<reference evidence="8 9" key="1">
    <citation type="journal article" date="2023" name="Life. Sci Alliance">
        <title>Evolutionary insights into 3D genome organization and epigenetic landscape of Vigna mungo.</title>
        <authorList>
            <person name="Junaid A."/>
            <person name="Singh B."/>
            <person name="Bhatia S."/>
        </authorList>
    </citation>
    <scope>NUCLEOTIDE SEQUENCE [LARGE SCALE GENOMIC DNA]</scope>
    <source>
        <strain evidence="8">Urdbean</strain>
    </source>
</reference>
<sequence>MRFLVCTCGKLPDELGLGLHNHLEFHFGVRSGSFVFVLEGSFSKVRCRSVLALFIKVSFPILFVIVDGCVHFGIKVLKCKCLNVGLEMVFEIRLHHMGRFVNDKGLRYVGGEEHVIIGVDPDRWSYFEALGIIKEEFKYAADFKLWWKGSREIMMNNVRLLSDDRDAMNLAKYAEETEDMVEIYVQHVPSEAEEGHAGEEHIEVQIGDAEVGNAEEEAEIVEEEGDRGEEEAEIREEEADRGEEEVEEETWRNVVEGEVEASAEEFVDQSEEERMDNDDDGFGVESDRVDDVFRDINLVLERWNSMKKRKKRVIRRGKVGEGSFVVDDEVGDHEINEEYNRDELDSDLESDGDGNFKRGKFKKFRQDDMNKDFRFSLGMEFGSLKEFKNALMEHSVLNGKEIKFVKNDLTRVRAEYKKKCGFLIMASKVGGKETFRVKTLVGRHSCGRVFGNKSATVNWIAQVLIDRFVNVASMSVNQIIDDIKKSFSVGVSAWKAGKAKQIALDSLVGDGERQNARLYDYVGELLRVKCGTFKIKVNQPQPSLPPRFGSFYMCLEGCKQGFLGSCRPFIGVDGCHLKPTYGGQLLVAVGRDPNDQYFPLAFAVVENECKETWRWFLAQLLDDIGGTECQRWVFISDQQKGLMTVFDELMDGVEHRLCLRLLYNNFKKRFGGGVLIRDLMMGAAKATYEKEWEKKWVFLPRLGVNMPLVPIVDAMEKAMTYVGVVMPRPRKRLDKEIEKSGNWIPTWAGAEKFEVTHGFTMDKFVVDLSNKSCSCYSWDLIGIPCRHVIAAINYKVQNPEDYIHVYYKKPAYVTYYAPEIVPINGQQMWPTSENTPLLLPPIYKTPPGRPKKLRRREADEPVRHTKLSKKQAIMKCSSCKEYGHNVRSCRRKNRYKNTRGNSSLGGSGSRPRYEAEASPSSSQGAAAEAAPTAHSGASRVQAAGRTASGLGTHHLGSQASTT</sequence>
<evidence type="ECO:0000256" key="2">
    <source>
        <dbReference type="ARBA" id="ARBA00022771"/>
    </source>
</evidence>
<feature type="compositionally biased region" description="Acidic residues" evidence="5">
    <location>
        <begin position="213"/>
        <end position="248"/>
    </location>
</feature>
<dbReference type="Pfam" id="PF10551">
    <property type="entry name" value="MULE"/>
    <property type="match status" value="1"/>
</dbReference>
<feature type="region of interest" description="Disordered" evidence="5">
    <location>
        <begin position="843"/>
        <end position="868"/>
    </location>
</feature>
<keyword evidence="6" id="KW-1133">Transmembrane helix</keyword>
<dbReference type="InterPro" id="IPR007527">
    <property type="entry name" value="Znf_SWIM"/>
</dbReference>
<feature type="domain" description="SWIM-type" evidence="7">
    <location>
        <begin position="764"/>
        <end position="796"/>
    </location>
</feature>
<gene>
    <name evidence="8" type="ORF">V8G54_013630</name>
</gene>
<keyword evidence="3" id="KW-0862">Zinc</keyword>
<keyword evidence="9" id="KW-1185">Reference proteome</keyword>
<dbReference type="Pfam" id="PF26130">
    <property type="entry name" value="PB1-like"/>
    <property type="match status" value="1"/>
</dbReference>
<dbReference type="Proteomes" id="UP001374535">
    <property type="component" value="Chromosome 4"/>
</dbReference>
<accession>A0AAQ3NU19</accession>
<dbReference type="PROSITE" id="PS50966">
    <property type="entry name" value="ZF_SWIM"/>
    <property type="match status" value="1"/>
</dbReference>
<keyword evidence="2 4" id="KW-0863">Zinc-finger</keyword>
<keyword evidence="6" id="KW-0472">Membrane</keyword>
<name>A0AAQ3NU19_VIGMU</name>
<dbReference type="InterPro" id="IPR006564">
    <property type="entry name" value="Znf_PMZ"/>
</dbReference>
<organism evidence="8 9">
    <name type="scientific">Vigna mungo</name>
    <name type="common">Black gram</name>
    <name type="synonym">Phaseolus mungo</name>
    <dbReference type="NCBI Taxonomy" id="3915"/>
    <lineage>
        <taxon>Eukaryota</taxon>
        <taxon>Viridiplantae</taxon>
        <taxon>Streptophyta</taxon>
        <taxon>Embryophyta</taxon>
        <taxon>Tracheophyta</taxon>
        <taxon>Spermatophyta</taxon>
        <taxon>Magnoliopsida</taxon>
        <taxon>eudicotyledons</taxon>
        <taxon>Gunneridae</taxon>
        <taxon>Pentapetalae</taxon>
        <taxon>rosids</taxon>
        <taxon>fabids</taxon>
        <taxon>Fabales</taxon>
        <taxon>Fabaceae</taxon>
        <taxon>Papilionoideae</taxon>
        <taxon>50 kb inversion clade</taxon>
        <taxon>NPAAA clade</taxon>
        <taxon>indigoferoid/millettioid clade</taxon>
        <taxon>Phaseoleae</taxon>
        <taxon>Vigna</taxon>
    </lineage>
</organism>